<name>A0AAJ4XKS0_9BASI</name>
<dbReference type="PANTHER" id="PTHR31449:SF3">
    <property type="entry name" value="UPF0598 PROTEIN C8ORF82"/>
    <property type="match status" value="1"/>
</dbReference>
<evidence type="ECO:0000313" key="3">
    <source>
        <dbReference type="EMBL" id="SNX83913.1"/>
    </source>
</evidence>
<protein>
    <submittedName>
        <fullName evidence="3">Uncharacterized protein</fullName>
    </submittedName>
</protein>
<organism evidence="3 4">
    <name type="scientific">Melanopsichium pennsylvanicum</name>
    <dbReference type="NCBI Taxonomy" id="63383"/>
    <lineage>
        <taxon>Eukaryota</taxon>
        <taxon>Fungi</taxon>
        <taxon>Dikarya</taxon>
        <taxon>Basidiomycota</taxon>
        <taxon>Ustilaginomycotina</taxon>
        <taxon>Ustilaginomycetes</taxon>
        <taxon>Ustilaginales</taxon>
        <taxon>Ustilaginaceae</taxon>
        <taxon>Melanopsichium</taxon>
    </lineage>
</organism>
<dbReference type="AlphaFoldDB" id="A0AAJ4XKS0"/>
<comment type="similarity">
    <text evidence="1">Belongs to the UPF0598 family.</text>
</comment>
<sequence>MLLAQNAVSACKSASPSQAHVYRAALSIARPRLRSRDSIRQLSTTRNAAKGFSSGTSSSPFRVYRYVIDHHGQLFLHDTTPKNLTSCFKNTNFLDFFFTRMRPNPVSSTASAAYVDSGSISRHDILNPPRNSTLSCDWSDLAPFNGVIPANEQRSREQLEQTALEMGDRQGYEWISPCGPELNLVRTQDTPIVYTELDDDGLLKWAGTLTEPFQPEQMVVDPENGYVYHPSPKRQNRRRNKSDTSQDVKRYGELSLLGSNLVLSRLAEGLEIDAELFEKGVGGSIEWQGKRYDLGLLGKA</sequence>
<gene>
    <name evidence="3" type="ORF">MEPE_02621</name>
</gene>
<dbReference type="Pfam" id="PF14956">
    <property type="entry name" value="DUF4505"/>
    <property type="match status" value="2"/>
</dbReference>
<feature type="region of interest" description="Disordered" evidence="2">
    <location>
        <begin position="227"/>
        <end position="246"/>
    </location>
</feature>
<dbReference type="PANTHER" id="PTHR31449">
    <property type="entry name" value="UPF0598 PROTEIN C8ORF82"/>
    <property type="match status" value="1"/>
</dbReference>
<comment type="caution">
    <text evidence="3">The sequence shown here is derived from an EMBL/GenBank/DDBJ whole genome shotgun (WGS) entry which is preliminary data.</text>
</comment>
<dbReference type="Proteomes" id="UP001294444">
    <property type="component" value="Unassembled WGS sequence"/>
</dbReference>
<evidence type="ECO:0000256" key="1">
    <source>
        <dbReference type="ARBA" id="ARBA00006322"/>
    </source>
</evidence>
<dbReference type="InterPro" id="IPR028108">
    <property type="entry name" value="DUF4505"/>
</dbReference>
<proteinExistence type="inferred from homology"/>
<reference evidence="3" key="1">
    <citation type="submission" date="2023-10" db="EMBL/GenBank/DDBJ databases">
        <authorList>
            <person name="Guldener U."/>
        </authorList>
    </citation>
    <scope>NUCLEOTIDE SEQUENCE</scope>
    <source>
        <strain evidence="3">Mp4</strain>
    </source>
</reference>
<evidence type="ECO:0000313" key="4">
    <source>
        <dbReference type="Proteomes" id="UP001294444"/>
    </source>
</evidence>
<keyword evidence="4" id="KW-1185">Reference proteome</keyword>
<dbReference type="EMBL" id="OAPG01000005">
    <property type="protein sequence ID" value="SNX83913.1"/>
    <property type="molecule type" value="Genomic_DNA"/>
</dbReference>
<evidence type="ECO:0000256" key="2">
    <source>
        <dbReference type="SAM" id="MobiDB-lite"/>
    </source>
</evidence>
<feature type="compositionally biased region" description="Basic residues" evidence="2">
    <location>
        <begin position="231"/>
        <end position="240"/>
    </location>
</feature>
<accession>A0AAJ4XKS0</accession>